<evidence type="ECO:0000256" key="3">
    <source>
        <dbReference type="ARBA" id="ARBA00023315"/>
    </source>
</evidence>
<dbReference type="Pfam" id="PF02522">
    <property type="entry name" value="Antibiotic_NAT"/>
    <property type="match status" value="1"/>
</dbReference>
<dbReference type="SUPFAM" id="SSF110710">
    <property type="entry name" value="TTHA0583/YokD-like"/>
    <property type="match status" value="1"/>
</dbReference>
<dbReference type="InterPro" id="IPR028345">
    <property type="entry name" value="Antibiotic_NAT-like"/>
</dbReference>
<keyword evidence="4" id="KW-0046">Antibiotic resistance</keyword>
<keyword evidence="3 4" id="KW-0012">Acyltransferase</keyword>
<evidence type="ECO:0000313" key="5">
    <source>
        <dbReference type="EMBL" id="GFJ83962.1"/>
    </source>
</evidence>
<organism evidence="5 6">
    <name type="scientific">Phytohabitans houttuyneae</name>
    <dbReference type="NCBI Taxonomy" id="1076126"/>
    <lineage>
        <taxon>Bacteria</taxon>
        <taxon>Bacillati</taxon>
        <taxon>Actinomycetota</taxon>
        <taxon>Actinomycetes</taxon>
        <taxon>Micromonosporales</taxon>
        <taxon>Micromonosporaceae</taxon>
    </lineage>
</organism>
<dbReference type="PANTHER" id="PTHR11104:SF0">
    <property type="entry name" value="SPBETA PROPHAGE-DERIVED AMINOGLYCOSIDE N(3')-ACETYLTRANSFERASE-LIKE PROTEIN YOKD"/>
    <property type="match status" value="1"/>
</dbReference>
<dbReference type="RefSeq" id="WP_173067059.1">
    <property type="nucleotide sequence ID" value="NZ_BAABGO010000030.1"/>
</dbReference>
<dbReference type="AlphaFoldDB" id="A0A6V8KFH1"/>
<sequence>MPYTREGLAEELAALGVRRGSVLLVHSSLSALGFVAGGPVAVVWALLDALGPDGTLVVPTHTPDNTDPAGWQHPPVPESWWPVIRERTPPFDPAVTPSRWMGVVAETVRTWPGARRSDHPQVSFAAVGAAAGAVVAGHRLDDMLGEASPLGAVHRLDGDVLLLGVGHGRNTSLHLAEYRLPDPPRRWEGSSVRAGDGQMWARWEDVATDEGDFGELGAAFDATGVTRTGTVGGAECRLMPLRALVEFAVGWLAARRVPPRA</sequence>
<dbReference type="Proteomes" id="UP000482800">
    <property type="component" value="Unassembled WGS sequence"/>
</dbReference>
<accession>A0A6V8KFH1</accession>
<keyword evidence="6" id="KW-1185">Reference proteome</keyword>
<dbReference type="GO" id="GO:0046353">
    <property type="term" value="F:aminoglycoside 3-N-acetyltransferase activity"/>
    <property type="evidence" value="ECO:0007669"/>
    <property type="project" value="UniProtKB-EC"/>
</dbReference>
<dbReference type="InterPro" id="IPR003679">
    <property type="entry name" value="Amioglycoside_AcTrfase"/>
</dbReference>
<gene>
    <name evidence="5" type="ORF">Phou_081420</name>
</gene>
<reference evidence="5 6" key="2">
    <citation type="submission" date="2020-03" db="EMBL/GenBank/DDBJ databases">
        <authorList>
            <person name="Ichikawa N."/>
            <person name="Kimura A."/>
            <person name="Kitahashi Y."/>
            <person name="Uohara A."/>
        </authorList>
    </citation>
    <scope>NUCLEOTIDE SEQUENCE [LARGE SCALE GENOMIC DNA]</scope>
    <source>
        <strain evidence="5 6">NBRC 108639</strain>
    </source>
</reference>
<proteinExistence type="inferred from homology"/>
<dbReference type="PANTHER" id="PTHR11104">
    <property type="entry name" value="AMINOGLYCOSIDE N3-ACETYLTRANSFERASE"/>
    <property type="match status" value="1"/>
</dbReference>
<dbReference type="GO" id="GO:0046677">
    <property type="term" value="P:response to antibiotic"/>
    <property type="evidence" value="ECO:0007669"/>
    <property type="project" value="UniProtKB-KW"/>
</dbReference>
<comment type="catalytic activity">
    <reaction evidence="4">
        <text>a 2-deoxystreptamine antibiotic + acetyl-CoA = an N(3)-acetyl-2-deoxystreptamine antibiotic + CoA + H(+)</text>
        <dbReference type="Rhea" id="RHEA:12665"/>
        <dbReference type="ChEBI" id="CHEBI:15378"/>
        <dbReference type="ChEBI" id="CHEBI:57287"/>
        <dbReference type="ChEBI" id="CHEBI:57288"/>
        <dbReference type="ChEBI" id="CHEBI:57921"/>
        <dbReference type="ChEBI" id="CHEBI:77452"/>
        <dbReference type="EC" id="2.3.1.81"/>
    </reaction>
</comment>
<reference evidence="5 6" key="1">
    <citation type="submission" date="2020-03" db="EMBL/GenBank/DDBJ databases">
        <title>Whole genome shotgun sequence of Phytohabitans houttuyneae NBRC 108639.</title>
        <authorList>
            <person name="Komaki H."/>
            <person name="Tamura T."/>
        </authorList>
    </citation>
    <scope>NUCLEOTIDE SEQUENCE [LARGE SCALE GENOMIC DNA]</scope>
    <source>
        <strain evidence="5 6">NBRC 108639</strain>
    </source>
</reference>
<dbReference type="EMBL" id="BLPF01000003">
    <property type="protein sequence ID" value="GFJ83962.1"/>
    <property type="molecule type" value="Genomic_DNA"/>
</dbReference>
<evidence type="ECO:0000256" key="2">
    <source>
        <dbReference type="ARBA" id="ARBA00022679"/>
    </source>
</evidence>
<evidence type="ECO:0000313" key="6">
    <source>
        <dbReference type="Proteomes" id="UP000482800"/>
    </source>
</evidence>
<evidence type="ECO:0000256" key="1">
    <source>
        <dbReference type="ARBA" id="ARBA00006383"/>
    </source>
</evidence>
<dbReference type="EC" id="2.3.1.-" evidence="4"/>
<evidence type="ECO:0000256" key="4">
    <source>
        <dbReference type="RuleBase" id="RU365031"/>
    </source>
</evidence>
<name>A0A6V8KFH1_9ACTN</name>
<protein>
    <recommendedName>
        <fullName evidence="4">Aminoglycoside N(3)-acetyltransferase</fullName>
        <ecNumber evidence="4">2.3.1.-</ecNumber>
    </recommendedName>
</protein>
<comment type="similarity">
    <text evidence="1 4">Belongs to the antibiotic N-acetyltransferase family.</text>
</comment>
<keyword evidence="2 4" id="KW-0808">Transferase</keyword>
<comment type="caution">
    <text evidence="5">The sequence shown here is derived from an EMBL/GenBank/DDBJ whole genome shotgun (WGS) entry which is preliminary data.</text>
</comment>